<keyword evidence="2" id="KW-1133">Transmembrane helix</keyword>
<keyword evidence="2" id="KW-0472">Membrane</keyword>
<feature type="transmembrane region" description="Helical" evidence="2">
    <location>
        <begin position="31"/>
        <end position="51"/>
    </location>
</feature>
<dbReference type="InterPro" id="IPR035919">
    <property type="entry name" value="EAL_sf"/>
</dbReference>
<feature type="region of interest" description="Disordered" evidence="1">
    <location>
        <begin position="435"/>
        <end position="459"/>
    </location>
</feature>
<evidence type="ECO:0000256" key="2">
    <source>
        <dbReference type="SAM" id="Phobius"/>
    </source>
</evidence>
<dbReference type="PROSITE" id="PS50883">
    <property type="entry name" value="EAL"/>
    <property type="match status" value="1"/>
</dbReference>
<dbReference type="InterPro" id="IPR001633">
    <property type="entry name" value="EAL_dom"/>
</dbReference>
<evidence type="ECO:0000313" key="5">
    <source>
        <dbReference type="Proteomes" id="UP000294547"/>
    </source>
</evidence>
<reference evidence="4 5" key="1">
    <citation type="submission" date="2019-03" db="EMBL/GenBank/DDBJ databases">
        <title>Genomic Encyclopedia of Type Strains, Phase IV (KMG-IV): sequencing the most valuable type-strain genomes for metagenomic binning, comparative biology and taxonomic classification.</title>
        <authorList>
            <person name="Goeker M."/>
        </authorList>
    </citation>
    <scope>NUCLEOTIDE SEQUENCE [LARGE SCALE GENOMIC DNA]</scope>
    <source>
        <strain evidence="4 5">DSM 102969</strain>
    </source>
</reference>
<dbReference type="PANTHER" id="PTHR33121">
    <property type="entry name" value="CYCLIC DI-GMP PHOSPHODIESTERASE PDEF"/>
    <property type="match status" value="1"/>
</dbReference>
<dbReference type="CDD" id="cd01948">
    <property type="entry name" value="EAL"/>
    <property type="match status" value="1"/>
</dbReference>
<evidence type="ECO:0000259" key="3">
    <source>
        <dbReference type="PROSITE" id="PS50883"/>
    </source>
</evidence>
<sequence length="459" mass="49806">MSRLSTILIAVAMTVTAGSLAVVLSYALDFGLFEAGAVGLATLFGLALAHIQMERRRDRVWMEQRIAEIAAVAADANTEAGQAAVRAARADGDVGARVREETEPLAAEVEVLGHLMKQIAETVADIEIRHERRIEELAARPRIAAAPEPAVQPPAAPAVQIAATPEPRLAAPASAVQPEPSRVPSGFEREVETSIRAERIEIHLQPVVTLPQRKVRYYEVLTRLRGADGRLIPAAEFIPVAEARRLVAKVDTFQVIRSFQVLKRLTARNTEIGLFVNLSLASLADSTFFREFQAFLAQNRAVADLVQFEFRQDALAEMGPLEIESLRAIADLGFRFSVDNVTDLRTDFRGLSDLGFRTAKIAADRLLGRTAMPASDIHPADLAGHLQRQGIATIVDRIETESQVIDLLDYDVRLAQGFLFSAPRQVRPEILGSAAPAAQPAASPAAAAPRTAPPLRATR</sequence>
<dbReference type="SMART" id="SM00052">
    <property type="entry name" value="EAL"/>
    <property type="match status" value="1"/>
</dbReference>
<dbReference type="Pfam" id="PF00563">
    <property type="entry name" value="EAL"/>
    <property type="match status" value="1"/>
</dbReference>
<evidence type="ECO:0000256" key="1">
    <source>
        <dbReference type="SAM" id="MobiDB-lite"/>
    </source>
</evidence>
<dbReference type="GO" id="GO:0071111">
    <property type="term" value="F:cyclic-guanylate-specific phosphodiesterase activity"/>
    <property type="evidence" value="ECO:0007669"/>
    <property type="project" value="InterPro"/>
</dbReference>
<dbReference type="EMBL" id="SNXY01000009">
    <property type="protein sequence ID" value="TDP83462.1"/>
    <property type="molecule type" value="Genomic_DNA"/>
</dbReference>
<dbReference type="PANTHER" id="PTHR33121:SF79">
    <property type="entry name" value="CYCLIC DI-GMP PHOSPHODIESTERASE PDED-RELATED"/>
    <property type="match status" value="1"/>
</dbReference>
<dbReference type="InterPro" id="IPR050706">
    <property type="entry name" value="Cyclic-di-GMP_PDE-like"/>
</dbReference>
<dbReference type="SUPFAM" id="SSF141868">
    <property type="entry name" value="EAL domain-like"/>
    <property type="match status" value="1"/>
</dbReference>
<gene>
    <name evidence="4" type="ORF">EDD54_3424</name>
</gene>
<protein>
    <submittedName>
        <fullName evidence="4">Diguanylate phosphodiesterase</fullName>
    </submittedName>
</protein>
<dbReference type="Proteomes" id="UP000294547">
    <property type="component" value="Unassembled WGS sequence"/>
</dbReference>
<dbReference type="Gene3D" id="3.20.20.450">
    <property type="entry name" value="EAL domain"/>
    <property type="match status" value="1"/>
</dbReference>
<keyword evidence="5" id="KW-1185">Reference proteome</keyword>
<dbReference type="OrthoDB" id="7178689at2"/>
<organism evidence="4 5">
    <name type="scientific">Oharaeibacter diazotrophicus</name>
    <dbReference type="NCBI Taxonomy" id="1920512"/>
    <lineage>
        <taxon>Bacteria</taxon>
        <taxon>Pseudomonadati</taxon>
        <taxon>Pseudomonadota</taxon>
        <taxon>Alphaproteobacteria</taxon>
        <taxon>Hyphomicrobiales</taxon>
        <taxon>Pleomorphomonadaceae</taxon>
        <taxon>Oharaeibacter</taxon>
    </lineage>
</organism>
<dbReference type="AlphaFoldDB" id="A0A4R6RBL4"/>
<feature type="domain" description="EAL" evidence="3">
    <location>
        <begin position="184"/>
        <end position="437"/>
    </location>
</feature>
<evidence type="ECO:0000313" key="4">
    <source>
        <dbReference type="EMBL" id="TDP83462.1"/>
    </source>
</evidence>
<name>A0A4R6RBL4_9HYPH</name>
<accession>A0A4R6RBL4</accession>
<proteinExistence type="predicted"/>
<comment type="caution">
    <text evidence="4">The sequence shown here is derived from an EMBL/GenBank/DDBJ whole genome shotgun (WGS) entry which is preliminary data.</text>
</comment>
<keyword evidence="2" id="KW-0812">Transmembrane</keyword>
<dbReference type="RefSeq" id="WP_126538422.1">
    <property type="nucleotide sequence ID" value="NZ_BSPM01000009.1"/>
</dbReference>